<dbReference type="InterPro" id="IPR024072">
    <property type="entry name" value="DHFR-like_dom_sf"/>
</dbReference>
<dbReference type="SUPFAM" id="SSF53597">
    <property type="entry name" value="Dihydrofolate reductase-like"/>
    <property type="match status" value="1"/>
</dbReference>
<dbReference type="Proteomes" id="UP000616724">
    <property type="component" value="Unassembled WGS sequence"/>
</dbReference>
<protein>
    <submittedName>
        <fullName evidence="2">Deaminase</fullName>
    </submittedName>
</protein>
<reference evidence="2 3" key="1">
    <citation type="submission" date="2021-01" db="EMBL/GenBank/DDBJ databases">
        <title>Whole genome shotgun sequence of Planobispora longispora NBRC 13918.</title>
        <authorList>
            <person name="Komaki H."/>
            <person name="Tamura T."/>
        </authorList>
    </citation>
    <scope>NUCLEOTIDE SEQUENCE [LARGE SCALE GENOMIC DNA]</scope>
    <source>
        <strain evidence="2 3">NBRC 13918</strain>
    </source>
</reference>
<comment type="caution">
    <text evidence="2">The sequence shown here is derived from an EMBL/GenBank/DDBJ whole genome shotgun (WGS) entry which is preliminary data.</text>
</comment>
<dbReference type="RefSeq" id="WP_203890856.1">
    <property type="nucleotide sequence ID" value="NZ_BOOH01000019.1"/>
</dbReference>
<evidence type="ECO:0000313" key="2">
    <source>
        <dbReference type="EMBL" id="GIH76255.1"/>
    </source>
</evidence>
<dbReference type="InterPro" id="IPR002734">
    <property type="entry name" value="RibDG_C"/>
</dbReference>
<dbReference type="AlphaFoldDB" id="A0A8J3RKD0"/>
<feature type="domain" description="Bacterial bifunctional deaminase-reductase C-terminal" evidence="1">
    <location>
        <begin position="3"/>
        <end position="181"/>
    </location>
</feature>
<dbReference type="PANTHER" id="PTHR38011:SF11">
    <property type="entry name" value="2,5-DIAMINO-6-RIBOSYLAMINO-4(3H)-PYRIMIDINONE 5'-PHOSPHATE REDUCTASE"/>
    <property type="match status" value="1"/>
</dbReference>
<dbReference type="InterPro" id="IPR050765">
    <property type="entry name" value="Riboflavin_Biosynth_HTPR"/>
</dbReference>
<gene>
    <name evidence="2" type="ORF">Plo01_26840</name>
</gene>
<sequence length="189" mass="20479">MRKLVYYVGVSIDGYIAGPGGEIDFYPLGDDMAAWFTADYPETVPTHIRARLGIDAPNKHFDTLVMGRGTYQPALDIDVTSPYAHLKQYVVSTSIPEITDPGVELVPGDPVALVRRLKEEDGMDIWLCGGGKLAGSLLPEIDELIVKSYPVVAGTGVPAFSGEFRPTLFTPVRARSFGNGATVTWYGRA</sequence>
<keyword evidence="3" id="KW-1185">Reference proteome</keyword>
<organism evidence="2 3">
    <name type="scientific">Planobispora longispora</name>
    <dbReference type="NCBI Taxonomy" id="28887"/>
    <lineage>
        <taxon>Bacteria</taxon>
        <taxon>Bacillati</taxon>
        <taxon>Actinomycetota</taxon>
        <taxon>Actinomycetes</taxon>
        <taxon>Streptosporangiales</taxon>
        <taxon>Streptosporangiaceae</taxon>
        <taxon>Planobispora</taxon>
    </lineage>
</organism>
<accession>A0A8J3RKD0</accession>
<proteinExistence type="predicted"/>
<dbReference type="Gene3D" id="3.40.430.10">
    <property type="entry name" value="Dihydrofolate Reductase, subunit A"/>
    <property type="match status" value="1"/>
</dbReference>
<dbReference type="GO" id="GO:0008703">
    <property type="term" value="F:5-amino-6-(5-phosphoribosylamino)uracil reductase activity"/>
    <property type="evidence" value="ECO:0007669"/>
    <property type="project" value="InterPro"/>
</dbReference>
<name>A0A8J3RKD0_9ACTN</name>
<evidence type="ECO:0000259" key="1">
    <source>
        <dbReference type="Pfam" id="PF01872"/>
    </source>
</evidence>
<dbReference type="PANTHER" id="PTHR38011">
    <property type="entry name" value="DIHYDROFOLATE REDUCTASE FAMILY PROTEIN (AFU_ORTHOLOGUE AFUA_8G06820)"/>
    <property type="match status" value="1"/>
</dbReference>
<dbReference type="EMBL" id="BOOH01000019">
    <property type="protein sequence ID" value="GIH76255.1"/>
    <property type="molecule type" value="Genomic_DNA"/>
</dbReference>
<dbReference type="Pfam" id="PF01872">
    <property type="entry name" value="RibD_C"/>
    <property type="match status" value="1"/>
</dbReference>
<dbReference type="GO" id="GO:0009231">
    <property type="term" value="P:riboflavin biosynthetic process"/>
    <property type="evidence" value="ECO:0007669"/>
    <property type="project" value="InterPro"/>
</dbReference>
<evidence type="ECO:0000313" key="3">
    <source>
        <dbReference type="Proteomes" id="UP000616724"/>
    </source>
</evidence>